<feature type="domain" description="D-alanyl-D-alanine carboxypeptidase-like core" evidence="1">
    <location>
        <begin position="55"/>
        <end position="182"/>
    </location>
</feature>
<dbReference type="GO" id="GO:0004180">
    <property type="term" value="F:carboxypeptidase activity"/>
    <property type="evidence" value="ECO:0007669"/>
    <property type="project" value="UniProtKB-KW"/>
</dbReference>
<organism evidence="2 3">
    <name type="scientific">Paenibacillus arenilitoris</name>
    <dbReference type="NCBI Taxonomy" id="2772299"/>
    <lineage>
        <taxon>Bacteria</taxon>
        <taxon>Bacillati</taxon>
        <taxon>Bacillota</taxon>
        <taxon>Bacilli</taxon>
        <taxon>Bacillales</taxon>
        <taxon>Paenibacillaceae</taxon>
        <taxon>Paenibacillus</taxon>
    </lineage>
</organism>
<keyword evidence="2" id="KW-0121">Carboxypeptidase</keyword>
<name>A0A927CM34_9BACL</name>
<dbReference type="Gene3D" id="3.30.1380.10">
    <property type="match status" value="1"/>
</dbReference>
<keyword evidence="2" id="KW-0645">Protease</keyword>
<evidence type="ECO:0000313" key="2">
    <source>
        <dbReference type="EMBL" id="MBD2869727.1"/>
    </source>
</evidence>
<evidence type="ECO:0000259" key="1">
    <source>
        <dbReference type="Pfam" id="PF02557"/>
    </source>
</evidence>
<protein>
    <submittedName>
        <fullName evidence="2">D-alanyl-D-alanine carboxypeptidase family protein</fullName>
    </submittedName>
</protein>
<evidence type="ECO:0000313" key="3">
    <source>
        <dbReference type="Proteomes" id="UP000632125"/>
    </source>
</evidence>
<dbReference type="InterPro" id="IPR009045">
    <property type="entry name" value="Zn_M74/Hedgehog-like"/>
</dbReference>
<dbReference type="InterPro" id="IPR052179">
    <property type="entry name" value="DD-CPase-like"/>
</dbReference>
<dbReference type="Gene3D" id="3.30.200.180">
    <property type="match status" value="1"/>
</dbReference>
<reference evidence="2" key="1">
    <citation type="submission" date="2020-09" db="EMBL/GenBank/DDBJ databases">
        <title>A novel bacterium of genus Paenibacillus, isolated from South China Sea.</title>
        <authorList>
            <person name="Huang H."/>
            <person name="Mo K."/>
            <person name="Hu Y."/>
        </authorList>
    </citation>
    <scope>NUCLEOTIDE SEQUENCE</scope>
    <source>
        <strain evidence="2">IB182493</strain>
    </source>
</reference>
<keyword evidence="3" id="KW-1185">Reference proteome</keyword>
<gene>
    <name evidence="2" type="ORF">IDH41_14150</name>
</gene>
<sequence length="270" mass="29662">MEGVHMIITVGQEAVHAGYLVLINGDHPVREDAGADRLRPIGVHGSLRGRQEGIRLEQTCLGQLAALLEASGGEKDIVIVSGFRSRTEQAVIYRQSLAENGKAYTSKYVALPNHSEHQTGLAVDVGKLVRDVDFIAPTFPDDGVCGRFKQLAAEYGFIMRYQEGKEAITRIACEPWHYRFVGRPHAALIGQHGFCLEEYIDFVRDYRYSGAHLTTKHGGGEAEIYFVPSRGDGNTPVPIVACEAYRISGNNVDGFIVTAFHGKEFARSEA</sequence>
<dbReference type="AlphaFoldDB" id="A0A927CM34"/>
<dbReference type="InterPro" id="IPR003709">
    <property type="entry name" value="VanY-like_core_dom"/>
</dbReference>
<proteinExistence type="predicted"/>
<accession>A0A927CM34</accession>
<dbReference type="PANTHER" id="PTHR34385">
    <property type="entry name" value="D-ALANYL-D-ALANINE CARBOXYPEPTIDASE"/>
    <property type="match status" value="1"/>
</dbReference>
<dbReference type="Proteomes" id="UP000632125">
    <property type="component" value="Unassembled WGS sequence"/>
</dbReference>
<dbReference type="PANTHER" id="PTHR34385:SF1">
    <property type="entry name" value="PEPTIDOGLYCAN L-ALANYL-D-GLUTAMATE ENDOPEPTIDASE CWLK"/>
    <property type="match status" value="1"/>
</dbReference>
<dbReference type="GO" id="GO:0006508">
    <property type="term" value="P:proteolysis"/>
    <property type="evidence" value="ECO:0007669"/>
    <property type="project" value="InterPro"/>
</dbReference>
<comment type="caution">
    <text evidence="2">The sequence shown here is derived from an EMBL/GenBank/DDBJ whole genome shotgun (WGS) entry which is preliminary data.</text>
</comment>
<dbReference type="SUPFAM" id="SSF55166">
    <property type="entry name" value="Hedgehog/DD-peptidase"/>
    <property type="match status" value="1"/>
</dbReference>
<dbReference type="EMBL" id="JACXIY010000016">
    <property type="protein sequence ID" value="MBD2869727.1"/>
    <property type="molecule type" value="Genomic_DNA"/>
</dbReference>
<dbReference type="Pfam" id="PF02557">
    <property type="entry name" value="VanY"/>
    <property type="match status" value="1"/>
</dbReference>
<keyword evidence="2" id="KW-0378">Hydrolase</keyword>